<dbReference type="Proteomes" id="UP001239909">
    <property type="component" value="Unassembled WGS sequence"/>
</dbReference>
<sequence length="532" mass="58536">MITLETLKAQLKAGRIDRRRFMEGALTLGATVAGAEAMMGRALAAPSSGGTYKQALTGGATSDSMDPAKILDSYMINVSSQLRNNLTEIGPDNQLRAELAESWEASADAATWTFKLRKGVEFTNGKSFAAEDVVASFQHHMGEGTESAAKGLVEQIAEVRADGAETVVFTLTGGNADWPFLVSDYHLPICPAKGDGSIDWESGTGTGGYKVVSFEPGVNTVVERNPNYWKENAAYFDSIENLFIADSTARTSALISGKIHSQSNLDLKTIDLMEKSPNLVVLPTYGNKHCTFPMDSTAAPFDNNHVRLALKLAMDRAQMVKTILRGYGEAGNDHPIGPANTYRATPEELEPRDFDPDKAKFHLKQAGLDKLSVELYVASTAFEGCVEAGSLYQETARKAGIEINLNRAPDDGYWSNVWLKKPFCASYWGGRPTEDWIFSQIYAKGVDWNEGKWDHDRFNALLVEARAELDTGKRREIYVEMQRILRDEGASIIPLFMAYTHAVATDIHLPEQVASNWELDGHKNGERWAFKA</sequence>
<dbReference type="InterPro" id="IPR006311">
    <property type="entry name" value="TAT_signal"/>
</dbReference>
<comment type="subcellular location">
    <subcellularLocation>
        <location evidence="1">Periplasm</location>
    </subcellularLocation>
</comment>
<dbReference type="Pfam" id="PF00496">
    <property type="entry name" value="SBP_bac_5"/>
    <property type="match status" value="1"/>
</dbReference>
<organism evidence="4 5">
    <name type="scientific">Paralimibaculum aggregatum</name>
    <dbReference type="NCBI Taxonomy" id="3036245"/>
    <lineage>
        <taxon>Bacteria</taxon>
        <taxon>Pseudomonadati</taxon>
        <taxon>Pseudomonadota</taxon>
        <taxon>Alphaproteobacteria</taxon>
        <taxon>Rhodobacterales</taxon>
        <taxon>Paracoccaceae</taxon>
        <taxon>Paralimibaculum</taxon>
    </lineage>
</organism>
<dbReference type="Gene3D" id="3.10.105.10">
    <property type="entry name" value="Dipeptide-binding Protein, Domain 3"/>
    <property type="match status" value="1"/>
</dbReference>
<evidence type="ECO:0000259" key="3">
    <source>
        <dbReference type="Pfam" id="PF00496"/>
    </source>
</evidence>
<comment type="caution">
    <text evidence="4">The sequence shown here is derived from an EMBL/GenBank/DDBJ whole genome shotgun (WGS) entry which is preliminary data.</text>
</comment>
<dbReference type="PIRSF" id="PIRSF002741">
    <property type="entry name" value="MppA"/>
    <property type="match status" value="1"/>
</dbReference>
<dbReference type="RefSeq" id="WP_285669761.1">
    <property type="nucleotide sequence ID" value="NZ_BSYI01000002.1"/>
</dbReference>
<dbReference type="Gene3D" id="3.90.76.10">
    <property type="entry name" value="Dipeptide-binding Protein, Domain 1"/>
    <property type="match status" value="1"/>
</dbReference>
<evidence type="ECO:0000256" key="2">
    <source>
        <dbReference type="ARBA" id="ARBA00005695"/>
    </source>
</evidence>
<evidence type="ECO:0000313" key="4">
    <source>
        <dbReference type="EMBL" id="GMG81133.1"/>
    </source>
</evidence>
<evidence type="ECO:0000313" key="5">
    <source>
        <dbReference type="Proteomes" id="UP001239909"/>
    </source>
</evidence>
<dbReference type="Gene3D" id="3.40.190.10">
    <property type="entry name" value="Periplasmic binding protein-like II"/>
    <property type="match status" value="1"/>
</dbReference>
<protein>
    <submittedName>
        <fullName evidence="4">ABC transporter substrate-binding protein</fullName>
    </submittedName>
</protein>
<dbReference type="SUPFAM" id="SSF53850">
    <property type="entry name" value="Periplasmic binding protein-like II"/>
    <property type="match status" value="1"/>
</dbReference>
<dbReference type="PANTHER" id="PTHR30290">
    <property type="entry name" value="PERIPLASMIC BINDING COMPONENT OF ABC TRANSPORTER"/>
    <property type="match status" value="1"/>
</dbReference>
<feature type="domain" description="Solute-binding protein family 5" evidence="3">
    <location>
        <begin position="95"/>
        <end position="447"/>
    </location>
</feature>
<dbReference type="CDD" id="cd08503">
    <property type="entry name" value="PBP2_NikA_DppA_OppA_like_17"/>
    <property type="match status" value="1"/>
</dbReference>
<reference evidence="4 5" key="1">
    <citation type="submission" date="2023-04" db="EMBL/GenBank/DDBJ databases">
        <title>Marinoamorphus aggregata gen. nov., sp. Nov., isolate from tissue of brittle star Ophioplocus japonicus.</title>
        <authorList>
            <person name="Kawano K."/>
            <person name="Sawayama S."/>
            <person name="Nakagawa S."/>
        </authorList>
    </citation>
    <scope>NUCLEOTIDE SEQUENCE [LARGE SCALE GENOMIC DNA]</scope>
    <source>
        <strain evidence="4 5">NKW23</strain>
    </source>
</reference>
<dbReference type="InterPro" id="IPR030678">
    <property type="entry name" value="Peptide/Ni-bd"/>
</dbReference>
<name>A0ABQ6LIW8_9RHOB</name>
<comment type="similarity">
    <text evidence="2">Belongs to the bacterial solute-binding protein 5 family.</text>
</comment>
<dbReference type="EMBL" id="BSYI01000002">
    <property type="protein sequence ID" value="GMG81133.1"/>
    <property type="molecule type" value="Genomic_DNA"/>
</dbReference>
<accession>A0ABQ6LIW8</accession>
<dbReference type="PROSITE" id="PS51318">
    <property type="entry name" value="TAT"/>
    <property type="match status" value="1"/>
</dbReference>
<proteinExistence type="inferred from homology"/>
<evidence type="ECO:0000256" key="1">
    <source>
        <dbReference type="ARBA" id="ARBA00004418"/>
    </source>
</evidence>
<dbReference type="InterPro" id="IPR039424">
    <property type="entry name" value="SBP_5"/>
</dbReference>
<keyword evidence="5" id="KW-1185">Reference proteome</keyword>
<dbReference type="InterPro" id="IPR000914">
    <property type="entry name" value="SBP_5_dom"/>
</dbReference>
<gene>
    <name evidence="4" type="ORF">LNKW23_03450</name>
</gene>